<dbReference type="EMBL" id="JBFRYA010000008">
    <property type="protein sequence ID" value="MEX1669421.1"/>
    <property type="molecule type" value="Genomic_DNA"/>
</dbReference>
<keyword evidence="3" id="KW-1185">Reference proteome</keyword>
<proteinExistence type="predicted"/>
<evidence type="ECO:0000313" key="2">
    <source>
        <dbReference type="EMBL" id="MEX1669421.1"/>
    </source>
</evidence>
<dbReference type="Gene3D" id="3.10.450.50">
    <property type="match status" value="1"/>
</dbReference>
<comment type="caution">
    <text evidence="2">The sequence shown here is derived from an EMBL/GenBank/DDBJ whole genome shotgun (WGS) entry which is preliminary data.</text>
</comment>
<name>A0ABV3U678_9GAMM</name>
<gene>
    <name evidence="2" type="ORF">AB4876_10895</name>
</gene>
<accession>A0ABV3U678</accession>
<dbReference type="Pfam" id="PF12680">
    <property type="entry name" value="SnoaL_2"/>
    <property type="match status" value="1"/>
</dbReference>
<evidence type="ECO:0000259" key="1">
    <source>
        <dbReference type="Pfam" id="PF12680"/>
    </source>
</evidence>
<dbReference type="InterPro" id="IPR032710">
    <property type="entry name" value="NTF2-like_dom_sf"/>
</dbReference>
<dbReference type="InterPro" id="IPR037401">
    <property type="entry name" value="SnoaL-like"/>
</dbReference>
<feature type="domain" description="SnoaL-like" evidence="1">
    <location>
        <begin position="10"/>
        <end position="108"/>
    </location>
</feature>
<protein>
    <submittedName>
        <fullName evidence="2">Nuclear transport factor 2 family protein</fullName>
    </submittedName>
</protein>
<sequence>MTKNPKIAVVEQYIKALSNHDTVAIDTLFTDNATVEDPVGSEPISGKAAILRYFEVAFSSGVSARLDGAVRLAGAHGLFPVVIELNPGNGEVRIEIIIQFTFDSHNKIMAMKAFWSEANMTTP</sequence>
<reference evidence="2 3" key="1">
    <citation type="journal article" date="2011" name="Int. J. Syst. Evol. Microbiol.">
        <title>Zhongshania antarctica gen. nov., sp. nov. and Zhongshania guokunii sp. nov., gammaproteobacteria respectively isolated from coastal attached (fast) ice and surface seawater of the Antarctic.</title>
        <authorList>
            <person name="Li H.J."/>
            <person name="Zhang X.Y."/>
            <person name="Chen C.X."/>
            <person name="Zhang Y.J."/>
            <person name="Gao Z.M."/>
            <person name="Yu Y."/>
            <person name="Chen X.L."/>
            <person name="Chen B."/>
            <person name="Zhang Y.Z."/>
        </authorList>
    </citation>
    <scope>NUCLEOTIDE SEQUENCE [LARGE SCALE GENOMIC DNA]</scope>
    <source>
        <strain evidence="2 3">ZS6-22T</strain>
    </source>
</reference>
<evidence type="ECO:0000313" key="3">
    <source>
        <dbReference type="Proteomes" id="UP001557485"/>
    </source>
</evidence>
<dbReference type="Proteomes" id="UP001557485">
    <property type="component" value="Unassembled WGS sequence"/>
</dbReference>
<dbReference type="RefSeq" id="WP_368381689.1">
    <property type="nucleotide sequence ID" value="NZ_JBFRYA010000008.1"/>
</dbReference>
<dbReference type="SUPFAM" id="SSF54427">
    <property type="entry name" value="NTF2-like"/>
    <property type="match status" value="1"/>
</dbReference>
<organism evidence="2 3">
    <name type="scientific">Zhongshania guokunii</name>
    <dbReference type="NCBI Taxonomy" id="641783"/>
    <lineage>
        <taxon>Bacteria</taxon>
        <taxon>Pseudomonadati</taxon>
        <taxon>Pseudomonadota</taxon>
        <taxon>Gammaproteobacteria</taxon>
        <taxon>Cellvibrionales</taxon>
        <taxon>Spongiibacteraceae</taxon>
        <taxon>Zhongshania</taxon>
    </lineage>
</organism>